<sequence>MKIALETSSIMPLLEVTPRTSPLQQNLKIVIQKNDIQFFTDLYSIKEASQQITTSFENAIKSLEKAIKTASIINTRDTKILSVIFIKSLCENWYGREETLRWSDVIIDKRLYDIKNCSDFFIIIKENLLRKKDKYMSSLQINNGVVSINCKEIQSYWVNPPFIKELKFDIKVIDNNTPLEEFFLKIQSDIKSSFLGNTKINDIVDIYHLYSIYNDGNINEIWSCNQLFVKRHKKYLSSVDEFKNLFDESLVKIKRIK</sequence>
<name>A0A1F5EJJ2_9BACT</name>
<accession>A0A1F5EJJ2</accession>
<dbReference type="EMBL" id="MFAC01000006">
    <property type="protein sequence ID" value="OGD67599.1"/>
    <property type="molecule type" value="Genomic_DNA"/>
</dbReference>
<organism evidence="1 2">
    <name type="scientific">Candidatus Campbellbacteria bacterium RIFCSPLOWO2_02_35_12</name>
    <dbReference type="NCBI Taxonomy" id="1797580"/>
    <lineage>
        <taxon>Bacteria</taxon>
        <taxon>Candidatus Campbelliibacteriota</taxon>
    </lineage>
</organism>
<dbReference type="STRING" id="1797580.A2Z61_01420"/>
<evidence type="ECO:0000313" key="1">
    <source>
        <dbReference type="EMBL" id="OGD67599.1"/>
    </source>
</evidence>
<dbReference type="Proteomes" id="UP000186029">
    <property type="component" value="Unassembled WGS sequence"/>
</dbReference>
<dbReference type="AlphaFoldDB" id="A0A1F5EJJ2"/>
<gene>
    <name evidence="1" type="ORF">A2Z61_01420</name>
</gene>
<reference evidence="1 2" key="1">
    <citation type="journal article" date="2016" name="Nat. Commun.">
        <title>Thousands of microbial genomes shed light on interconnected biogeochemical processes in an aquifer system.</title>
        <authorList>
            <person name="Anantharaman K."/>
            <person name="Brown C.T."/>
            <person name="Hug L.A."/>
            <person name="Sharon I."/>
            <person name="Castelle C.J."/>
            <person name="Probst A.J."/>
            <person name="Thomas B.C."/>
            <person name="Singh A."/>
            <person name="Wilkins M.J."/>
            <person name="Karaoz U."/>
            <person name="Brodie E.L."/>
            <person name="Williams K.H."/>
            <person name="Hubbard S.S."/>
            <person name="Banfield J.F."/>
        </authorList>
    </citation>
    <scope>NUCLEOTIDE SEQUENCE [LARGE SCALE GENOMIC DNA]</scope>
</reference>
<proteinExistence type="predicted"/>
<evidence type="ECO:0000313" key="2">
    <source>
        <dbReference type="Proteomes" id="UP000186029"/>
    </source>
</evidence>
<comment type="caution">
    <text evidence="1">The sequence shown here is derived from an EMBL/GenBank/DDBJ whole genome shotgun (WGS) entry which is preliminary data.</text>
</comment>
<protein>
    <submittedName>
        <fullName evidence="1">Uncharacterized protein</fullName>
    </submittedName>
</protein>